<evidence type="ECO:0000313" key="2">
    <source>
        <dbReference type="EMBL" id="KAJ4158010.1"/>
    </source>
</evidence>
<gene>
    <name evidence="2" type="ORF">LMH87_008557</name>
</gene>
<dbReference type="Proteomes" id="UP001144673">
    <property type="component" value="Unassembled WGS sequence"/>
</dbReference>
<dbReference type="InterPro" id="IPR032710">
    <property type="entry name" value="NTF2-like_dom_sf"/>
</dbReference>
<comment type="caution">
    <text evidence="2">The sequence shown here is derived from an EMBL/GenBank/DDBJ whole genome shotgun (WGS) entry which is preliminary data.</text>
</comment>
<dbReference type="SUPFAM" id="SSF54427">
    <property type="entry name" value="NTF2-like"/>
    <property type="match status" value="1"/>
</dbReference>
<dbReference type="RefSeq" id="XP_056056377.1">
    <property type="nucleotide sequence ID" value="XM_056201746.1"/>
</dbReference>
<name>A0A9W8QJY0_AKAMU</name>
<evidence type="ECO:0000313" key="3">
    <source>
        <dbReference type="Proteomes" id="UP001144673"/>
    </source>
</evidence>
<dbReference type="EMBL" id="JAJHUN010000006">
    <property type="protein sequence ID" value="KAJ4158010.1"/>
    <property type="molecule type" value="Genomic_DNA"/>
</dbReference>
<protein>
    <recommendedName>
        <fullName evidence="1">SnoaL-like domain-containing protein</fullName>
    </recommendedName>
</protein>
<reference evidence="2" key="1">
    <citation type="journal article" date="2023" name="Access Microbiol">
        <title>De-novo genome assembly for Akanthomyces muscarius, a biocontrol agent of insect agricultural pests.</title>
        <authorList>
            <person name="Erdos Z."/>
            <person name="Studholme D.J."/>
            <person name="Raymond B."/>
            <person name="Sharma M."/>
        </authorList>
    </citation>
    <scope>NUCLEOTIDE SEQUENCE</scope>
    <source>
        <strain evidence="2">Ve6</strain>
    </source>
</reference>
<evidence type="ECO:0000259" key="1">
    <source>
        <dbReference type="Pfam" id="PF13577"/>
    </source>
</evidence>
<organism evidence="2 3">
    <name type="scientific">Akanthomyces muscarius</name>
    <name type="common">Entomopathogenic fungus</name>
    <name type="synonym">Lecanicillium muscarium</name>
    <dbReference type="NCBI Taxonomy" id="2231603"/>
    <lineage>
        <taxon>Eukaryota</taxon>
        <taxon>Fungi</taxon>
        <taxon>Dikarya</taxon>
        <taxon>Ascomycota</taxon>
        <taxon>Pezizomycotina</taxon>
        <taxon>Sordariomycetes</taxon>
        <taxon>Hypocreomycetidae</taxon>
        <taxon>Hypocreales</taxon>
        <taxon>Cordycipitaceae</taxon>
        <taxon>Akanthomyces</taxon>
    </lineage>
</organism>
<sequence length="124" mass="13673">MPSSHVLPDELWAAIFGGLSGFTATHHQLGNHIVECNEDLTKASVTAKVAAFHSLEQDGIVSSVTAYVDETMDFEKWQGKWVLRRVMLERSVPLENETLFLVARDKAERGDGRTEASVSAMAEV</sequence>
<dbReference type="KEGG" id="amus:LMH87_008557"/>
<dbReference type="GeneID" id="80895716"/>
<dbReference type="AlphaFoldDB" id="A0A9W8QJY0"/>
<keyword evidence="3" id="KW-1185">Reference proteome</keyword>
<accession>A0A9W8QJY0</accession>
<dbReference type="Gene3D" id="3.10.450.50">
    <property type="match status" value="1"/>
</dbReference>
<dbReference type="Pfam" id="PF13577">
    <property type="entry name" value="SnoaL_4"/>
    <property type="match status" value="1"/>
</dbReference>
<proteinExistence type="predicted"/>
<dbReference type="InterPro" id="IPR037401">
    <property type="entry name" value="SnoaL-like"/>
</dbReference>
<feature type="domain" description="SnoaL-like" evidence="1">
    <location>
        <begin position="8"/>
        <end position="85"/>
    </location>
</feature>